<keyword evidence="2" id="KW-1185">Reference proteome</keyword>
<comment type="caution">
    <text evidence="1">The sequence shown here is derived from an EMBL/GenBank/DDBJ whole genome shotgun (WGS) entry which is preliminary data.</text>
</comment>
<reference evidence="1 2" key="1">
    <citation type="submission" date="2018-04" db="EMBL/GenBank/DDBJ databases">
        <title>Genomic Encyclopedia of Archaeal and Bacterial Type Strains, Phase II (KMG-II): from individual species to whole genera.</title>
        <authorList>
            <person name="Goeker M."/>
        </authorList>
    </citation>
    <scope>NUCLEOTIDE SEQUENCE [LARGE SCALE GENOMIC DNA]</scope>
    <source>
        <strain evidence="1 2">DSM 45169</strain>
    </source>
</reference>
<organism evidence="1 2">
    <name type="scientific">Desmospora activa DSM 45169</name>
    <dbReference type="NCBI Taxonomy" id="1121389"/>
    <lineage>
        <taxon>Bacteria</taxon>
        <taxon>Bacillati</taxon>
        <taxon>Bacillota</taxon>
        <taxon>Bacilli</taxon>
        <taxon>Bacillales</taxon>
        <taxon>Thermoactinomycetaceae</taxon>
        <taxon>Desmospora</taxon>
    </lineage>
</organism>
<dbReference type="Pfam" id="PF09424">
    <property type="entry name" value="YqeY"/>
    <property type="match status" value="1"/>
</dbReference>
<dbReference type="EMBL" id="PZZP01000001">
    <property type="protein sequence ID" value="PTM59485.1"/>
    <property type="molecule type" value="Genomic_DNA"/>
</dbReference>
<dbReference type="AlphaFoldDB" id="A0A2T4ZC77"/>
<evidence type="ECO:0000313" key="1">
    <source>
        <dbReference type="EMBL" id="PTM59485.1"/>
    </source>
</evidence>
<dbReference type="RefSeq" id="WP_107726514.1">
    <property type="nucleotide sequence ID" value="NZ_PZZP01000001.1"/>
</dbReference>
<dbReference type="PANTHER" id="PTHR28055:SF1">
    <property type="entry name" value="ALTERED INHERITANCE OF MITOCHONDRIA PROTEIN 41, MITOCHONDRIAL"/>
    <property type="match status" value="1"/>
</dbReference>
<evidence type="ECO:0000313" key="2">
    <source>
        <dbReference type="Proteomes" id="UP000241639"/>
    </source>
</evidence>
<dbReference type="InterPro" id="IPR042184">
    <property type="entry name" value="YqeY/Aim41_N"/>
</dbReference>
<name>A0A2T4ZC77_9BACL</name>
<dbReference type="InterPro" id="IPR023168">
    <property type="entry name" value="GatB_Yqey_C_2"/>
</dbReference>
<protein>
    <recommendedName>
        <fullName evidence="3">GatB/YqeY domain-containing protein</fullName>
    </recommendedName>
</protein>
<accession>A0A2T4ZC77</accession>
<dbReference type="OrthoDB" id="9794041at2"/>
<dbReference type="Proteomes" id="UP000241639">
    <property type="component" value="Unassembled WGS sequence"/>
</dbReference>
<sequence length="147" mass="16630">MTLIERLNHDMKTAMKNKDKQTLTVIRTIRSSIKNEEIGLQRSLNEEEALGVVMKELKQQKDALGEFEQAGRDDLALKAKSEIAVLEKYLPQPLSDDELRTVIQEAINRIGAVAKSDMGKVMKEVLPKVKGRADGKRVNQLVQEYLQ</sequence>
<dbReference type="Gene3D" id="1.10.10.410">
    <property type="match status" value="1"/>
</dbReference>
<dbReference type="PANTHER" id="PTHR28055">
    <property type="entry name" value="ALTERED INHERITANCE OF MITOCHONDRIA PROTEIN 41, MITOCHONDRIAL"/>
    <property type="match status" value="1"/>
</dbReference>
<dbReference type="SUPFAM" id="SSF89095">
    <property type="entry name" value="GatB/YqeY motif"/>
    <property type="match status" value="1"/>
</dbReference>
<evidence type="ECO:0008006" key="3">
    <source>
        <dbReference type="Google" id="ProtNLM"/>
    </source>
</evidence>
<dbReference type="GO" id="GO:0016884">
    <property type="term" value="F:carbon-nitrogen ligase activity, with glutamine as amido-N-donor"/>
    <property type="evidence" value="ECO:0007669"/>
    <property type="project" value="InterPro"/>
</dbReference>
<dbReference type="InterPro" id="IPR003789">
    <property type="entry name" value="Asn/Gln_tRNA_amidoTrase-B-like"/>
</dbReference>
<dbReference type="Gene3D" id="1.10.1510.10">
    <property type="entry name" value="Uncharacterised protein YqeY/AIM41 PF09424, N-terminal domain"/>
    <property type="match status" value="1"/>
</dbReference>
<gene>
    <name evidence="1" type="ORF">C8J48_2108</name>
</gene>
<dbReference type="InterPro" id="IPR019004">
    <property type="entry name" value="YqeY/Aim41"/>
</dbReference>
<proteinExistence type="predicted"/>